<dbReference type="InterPro" id="IPR013083">
    <property type="entry name" value="Znf_RING/FYVE/PHD"/>
</dbReference>
<evidence type="ECO:0000313" key="6">
    <source>
        <dbReference type="EMBL" id="CAL1165762.1"/>
    </source>
</evidence>
<evidence type="ECO:0000259" key="4">
    <source>
        <dbReference type="PROSITE" id="PS50089"/>
    </source>
</evidence>
<comment type="caution">
    <text evidence="5">The sequence shown here is derived from an EMBL/GenBank/DDBJ whole genome shotgun (WGS) entry which is preliminary data.</text>
</comment>
<dbReference type="Gene3D" id="3.30.40.10">
    <property type="entry name" value="Zinc/RING finger domain, C3HC4 (zinc finger)"/>
    <property type="match status" value="1"/>
</dbReference>
<dbReference type="InterPro" id="IPR001841">
    <property type="entry name" value="Znf_RING"/>
</dbReference>
<proteinExistence type="predicted"/>
<sequence>MAVCGKKTCRSWQSRQPMTAELTMWVALVTAISFSCWITLTSVFLWWRAHLCLSVGDLEEGTLDPQRLRKKFALQVLESFASAPKSSSELDHEQACTCAICLSDLPCGKRGRKHIQSLPCGHRYHKPCFLEWCVSGYGIQQRRIQWDTDSHGADDICPLCRQTYPGDTSAQKDEVLIISNIDGLSSQLRDRGKRNGAVLNAVSAKRFMALGRRPPREAVGRDDRGPVGDEESLLEDLTRLRAQLSELRQKAVEFREKIRSGERENSKMDKLLQELLSKAKGGTGVSGSVLDQLREDLQALLRAKRQANEARQQLDEKESKLVSIKQIRQDLKDTKLSELEDDVHRAREEAKVKAEKLEAQGLYQGRPAEALHEEIVVAQNQVAEIHQKTAKLQDERVHFETMAKEHVEQTSNLEEKRYLVEQQKEQCEERLQELGDVERMHRQTKEDGVSTAVCR</sequence>
<keyword evidence="1" id="KW-0862">Zinc</keyword>
<gene>
    <name evidence="5" type="ORF">C1SCF055_LOCUS37452</name>
</gene>
<organism evidence="5">
    <name type="scientific">Cladocopium goreaui</name>
    <dbReference type="NCBI Taxonomy" id="2562237"/>
    <lineage>
        <taxon>Eukaryota</taxon>
        <taxon>Sar</taxon>
        <taxon>Alveolata</taxon>
        <taxon>Dinophyceae</taxon>
        <taxon>Suessiales</taxon>
        <taxon>Symbiodiniaceae</taxon>
        <taxon>Cladocopium</taxon>
    </lineage>
</organism>
<dbReference type="EMBL" id="CAMXCT020005445">
    <property type="protein sequence ID" value="CAL1165762.1"/>
    <property type="molecule type" value="Genomic_DNA"/>
</dbReference>
<evidence type="ECO:0000313" key="5">
    <source>
        <dbReference type="EMBL" id="CAI4012387.1"/>
    </source>
</evidence>
<feature type="transmembrane region" description="Helical" evidence="3">
    <location>
        <begin position="22"/>
        <end position="47"/>
    </location>
</feature>
<keyword evidence="1" id="KW-0863">Zinc-finger</keyword>
<evidence type="ECO:0000313" key="7">
    <source>
        <dbReference type="Proteomes" id="UP001152797"/>
    </source>
</evidence>
<evidence type="ECO:0000256" key="1">
    <source>
        <dbReference type="PROSITE-ProRule" id="PRU00175"/>
    </source>
</evidence>
<feature type="domain" description="RING-type" evidence="4">
    <location>
        <begin position="98"/>
        <end position="161"/>
    </location>
</feature>
<dbReference type="SMART" id="SM00184">
    <property type="entry name" value="RING"/>
    <property type="match status" value="1"/>
</dbReference>
<dbReference type="Proteomes" id="UP001152797">
    <property type="component" value="Unassembled WGS sequence"/>
</dbReference>
<evidence type="ECO:0000256" key="2">
    <source>
        <dbReference type="SAM" id="Coils"/>
    </source>
</evidence>
<keyword evidence="3" id="KW-0472">Membrane</keyword>
<reference evidence="6" key="2">
    <citation type="submission" date="2024-04" db="EMBL/GenBank/DDBJ databases">
        <authorList>
            <person name="Chen Y."/>
            <person name="Shah S."/>
            <person name="Dougan E. K."/>
            <person name="Thang M."/>
            <person name="Chan C."/>
        </authorList>
    </citation>
    <scope>NUCLEOTIDE SEQUENCE [LARGE SCALE GENOMIC DNA]</scope>
</reference>
<dbReference type="PROSITE" id="PS50089">
    <property type="entry name" value="ZF_RING_2"/>
    <property type="match status" value="1"/>
</dbReference>
<dbReference type="GO" id="GO:0008270">
    <property type="term" value="F:zinc ion binding"/>
    <property type="evidence" value="ECO:0007669"/>
    <property type="project" value="UniProtKB-KW"/>
</dbReference>
<feature type="coiled-coil region" evidence="2">
    <location>
        <begin position="230"/>
        <end position="264"/>
    </location>
</feature>
<evidence type="ECO:0000256" key="3">
    <source>
        <dbReference type="SAM" id="Phobius"/>
    </source>
</evidence>
<dbReference type="SUPFAM" id="SSF57850">
    <property type="entry name" value="RING/U-box"/>
    <property type="match status" value="1"/>
</dbReference>
<dbReference type="AlphaFoldDB" id="A0A9P1GJA5"/>
<keyword evidence="2" id="KW-0175">Coiled coil</keyword>
<keyword evidence="3" id="KW-0812">Transmembrane</keyword>
<name>A0A9P1GJA5_9DINO</name>
<keyword evidence="7" id="KW-1185">Reference proteome</keyword>
<dbReference type="EMBL" id="CAMXCT030005445">
    <property type="protein sequence ID" value="CAL4799699.1"/>
    <property type="molecule type" value="Genomic_DNA"/>
</dbReference>
<reference evidence="5" key="1">
    <citation type="submission" date="2022-10" db="EMBL/GenBank/DDBJ databases">
        <authorList>
            <person name="Chen Y."/>
            <person name="Dougan E. K."/>
            <person name="Chan C."/>
            <person name="Rhodes N."/>
            <person name="Thang M."/>
        </authorList>
    </citation>
    <scope>NUCLEOTIDE SEQUENCE</scope>
</reference>
<keyword evidence="3" id="KW-1133">Transmembrane helix</keyword>
<dbReference type="EMBL" id="CAMXCT010005445">
    <property type="protein sequence ID" value="CAI4012387.1"/>
    <property type="molecule type" value="Genomic_DNA"/>
</dbReference>
<dbReference type="OrthoDB" id="10667294at2759"/>
<feature type="coiled-coil region" evidence="2">
    <location>
        <begin position="290"/>
        <end position="395"/>
    </location>
</feature>
<keyword evidence="1" id="KW-0479">Metal-binding</keyword>
<accession>A0A9P1GJA5</accession>
<protein>
    <recommendedName>
        <fullName evidence="4">RING-type domain-containing protein</fullName>
    </recommendedName>
</protein>